<protein>
    <recommendedName>
        <fullName evidence="4">ZZ-type domain-containing protein</fullName>
    </recommendedName>
</protein>
<accession>A0A061ISA0</accession>
<keyword evidence="3" id="KW-0862">Zinc</keyword>
<dbReference type="AlphaFoldDB" id="A0A061ISA0"/>
<evidence type="ECO:0000313" key="5">
    <source>
        <dbReference type="EMBL" id="ESL05648.1"/>
    </source>
</evidence>
<dbReference type="SUPFAM" id="SSF57850">
    <property type="entry name" value="RING/U-box"/>
    <property type="match status" value="1"/>
</dbReference>
<evidence type="ECO:0000256" key="2">
    <source>
        <dbReference type="ARBA" id="ARBA00022771"/>
    </source>
</evidence>
<dbReference type="GO" id="GO:0008270">
    <property type="term" value="F:zinc ion binding"/>
    <property type="evidence" value="ECO:0007669"/>
    <property type="project" value="UniProtKB-KW"/>
</dbReference>
<gene>
    <name evidence="5" type="ORF">TRSC58_06694</name>
</gene>
<dbReference type="EMBL" id="AUPL01006694">
    <property type="protein sequence ID" value="ESL05648.1"/>
    <property type="molecule type" value="Genomic_DNA"/>
</dbReference>
<proteinExistence type="predicted"/>
<keyword evidence="1" id="KW-0479">Metal-binding</keyword>
<evidence type="ECO:0000256" key="3">
    <source>
        <dbReference type="ARBA" id="ARBA00022833"/>
    </source>
</evidence>
<dbReference type="VEuPathDB" id="TriTrypDB:TRSC58_06694"/>
<evidence type="ECO:0000256" key="1">
    <source>
        <dbReference type="ARBA" id="ARBA00022723"/>
    </source>
</evidence>
<dbReference type="Gene3D" id="3.30.60.90">
    <property type="match status" value="1"/>
</dbReference>
<evidence type="ECO:0000259" key="4">
    <source>
        <dbReference type="SMART" id="SM00291"/>
    </source>
</evidence>
<dbReference type="Proteomes" id="UP000031737">
    <property type="component" value="Unassembled WGS sequence"/>
</dbReference>
<dbReference type="OrthoDB" id="2122982at2759"/>
<dbReference type="SMART" id="SM00291">
    <property type="entry name" value="ZnF_ZZ"/>
    <property type="match status" value="1"/>
</dbReference>
<name>A0A061ISA0_TRYRA</name>
<dbReference type="Pfam" id="PF00569">
    <property type="entry name" value="ZZ"/>
    <property type="match status" value="1"/>
</dbReference>
<feature type="domain" description="ZZ-type" evidence="4">
    <location>
        <begin position="611"/>
        <end position="654"/>
    </location>
</feature>
<keyword evidence="6" id="KW-1185">Reference proteome</keyword>
<keyword evidence="2" id="KW-0863">Zinc-finger</keyword>
<dbReference type="InterPro" id="IPR043145">
    <property type="entry name" value="Znf_ZZ_sf"/>
</dbReference>
<dbReference type="InterPro" id="IPR000433">
    <property type="entry name" value="Znf_ZZ"/>
</dbReference>
<reference evidence="5 6" key="1">
    <citation type="submission" date="2013-07" db="EMBL/GenBank/DDBJ databases">
        <authorList>
            <person name="Stoco P.H."/>
            <person name="Wagner G."/>
            <person name="Gerber A."/>
            <person name="Zaha A."/>
            <person name="Thompson C."/>
            <person name="Bartholomeu D.C."/>
            <person name="Luckemeyer D.D."/>
            <person name="Bahia D."/>
            <person name="Loreto E."/>
            <person name="Prestes E.B."/>
            <person name="Lima F.M."/>
            <person name="Rodrigues-Luiz G."/>
            <person name="Vallejo G.A."/>
            <person name="Filho J.F."/>
            <person name="Monteiro K.M."/>
            <person name="Tyler K.M."/>
            <person name="de Almeida L.G."/>
            <person name="Ortiz M.F."/>
            <person name="Siervo M.A."/>
            <person name="de Moraes M.H."/>
            <person name="Cunha O.L."/>
            <person name="Mendonca-Neto R."/>
            <person name="Silva R."/>
            <person name="Teixeira S.M."/>
            <person name="Murta S.M."/>
            <person name="Sincero T.C."/>
            <person name="Mendes T.A."/>
            <person name="Urmenyi T.P."/>
            <person name="Silva V.G."/>
            <person name="da Rocha W.D."/>
            <person name="Andersson B."/>
            <person name="Romanha A.J."/>
            <person name="Steindel M."/>
            <person name="de Vasconcelos A.T."/>
            <person name="Grisard E.C."/>
        </authorList>
    </citation>
    <scope>NUCLEOTIDE SEQUENCE [LARGE SCALE GENOMIC DNA]</scope>
    <source>
        <strain evidence="5 6">SC58</strain>
    </source>
</reference>
<comment type="caution">
    <text evidence="5">The sequence shown here is derived from an EMBL/GenBank/DDBJ whole genome shotgun (WGS) entry which is preliminary data.</text>
</comment>
<organism evidence="5 6">
    <name type="scientific">Trypanosoma rangeli SC58</name>
    <dbReference type="NCBI Taxonomy" id="429131"/>
    <lineage>
        <taxon>Eukaryota</taxon>
        <taxon>Discoba</taxon>
        <taxon>Euglenozoa</taxon>
        <taxon>Kinetoplastea</taxon>
        <taxon>Metakinetoplastina</taxon>
        <taxon>Trypanosomatida</taxon>
        <taxon>Trypanosomatidae</taxon>
        <taxon>Trypanosoma</taxon>
        <taxon>Herpetosoma</taxon>
    </lineage>
</organism>
<evidence type="ECO:0000313" key="6">
    <source>
        <dbReference type="Proteomes" id="UP000031737"/>
    </source>
</evidence>
<sequence length="732" mass="82280">MNGESNFASTPVPWALMLQYERTDVVLQLLRQFSFFDSDKLILTEREEVICSAGMHSEDMNYLVIHGSVGNARKDVFLKVLRLARLTLVQDMGSQVVVCPQIGDLLPNAMLHSLWETGQVRGFRKWNCIYWAMRCGLLRKIKRRREMIQVHVEQILNSKAQAVGPNAPEETVGIGLANEESFYNSFRDLLDLEQEEQNAPLELYHTAFSEERVNLSTAIATVPTLIVLWASWDATSIGWLREHLFNVTKISRAKETQTVGLHLKYDPWLETVMQFVQVPQRIIVTRRRIRKPLKRAQIVLISVDREKFAACKALNSIVSEVSGWQSPEVPLIPLWCGPDGLQSDLAMDLNIAVLPFFVATQLPDNKTRKFGDGGFPRICYITSNTEGDLASDVYKNNIDEALVEGVERLDWHDIEEKERKSVMGVIRRVLDSSDAPLRFVARVDRTYHIDHTSAAVVTNCPKPEVSSFVSMSGTISTPDLLKLKEGISVLSQVRNFFLEVKVMRPSCSIIIQLDAKAPTQYALGSQRAIKCSECLRNIFIDDEHHFRCIHCDQSEGVLCGMCFAAGKHPQHHVLLRIPTCPETILPLLWGPSNVSPLTRFCGALLSNVNETHIGVYCNACSHLICGVRWKCAICYQYDLCDRCDKKRNRRDAFRCDANSSIPSTGMHSPIDTFASVTTHPKDHVFLCIPHGCGADGDACLSPVMEQGSMFRLISQCSAGGAAELRFHTEENT</sequence>